<evidence type="ECO:0000313" key="2">
    <source>
        <dbReference type="EMBL" id="RGX28247.1"/>
    </source>
</evidence>
<keyword evidence="1" id="KW-1133">Transmembrane helix</keyword>
<evidence type="ECO:0000256" key="1">
    <source>
        <dbReference type="SAM" id="Phobius"/>
    </source>
</evidence>
<evidence type="ECO:0000313" key="3">
    <source>
        <dbReference type="Proteomes" id="UP000283880"/>
    </source>
</evidence>
<comment type="caution">
    <text evidence="2">The sequence shown here is derived from an EMBL/GenBank/DDBJ whole genome shotgun (WGS) entry which is preliminary data.</text>
</comment>
<dbReference type="OrthoDB" id="2061337at2"/>
<dbReference type="Proteomes" id="UP000283880">
    <property type="component" value="Unassembled WGS sequence"/>
</dbReference>
<dbReference type="InterPro" id="IPR012902">
    <property type="entry name" value="N_methyl_site"/>
</dbReference>
<sequence length="181" mass="20256">MGGHGVGKDTESRARRCGGFTLLETVMALTIASIALLFFTGFLVPQLKLYYRFGRTSEAKQVCGRIYREIEEQLRYGYDFAVDPEDPATLYYRVRETERSGDGYRSGVGEDGPLQFDGALLDGGQELGMRLELDFTGTDEDAVCVRIQLLEENGDEVIWEQRAYVSSLYGEIEEGKPDGTH</sequence>
<reference evidence="2 3" key="1">
    <citation type="submission" date="2018-08" db="EMBL/GenBank/DDBJ databases">
        <title>A genome reference for cultivated species of the human gut microbiota.</title>
        <authorList>
            <person name="Zou Y."/>
            <person name="Xue W."/>
            <person name="Luo G."/>
        </authorList>
    </citation>
    <scope>NUCLEOTIDE SEQUENCE [LARGE SCALE GENOMIC DNA]</scope>
    <source>
        <strain evidence="2 3">AF04-15</strain>
    </source>
</reference>
<dbReference type="EMBL" id="QSBM01000011">
    <property type="protein sequence ID" value="RGX28247.1"/>
    <property type="molecule type" value="Genomic_DNA"/>
</dbReference>
<keyword evidence="1" id="KW-0812">Transmembrane</keyword>
<dbReference type="Pfam" id="PF07963">
    <property type="entry name" value="N_methyl"/>
    <property type="match status" value="1"/>
</dbReference>
<dbReference type="AlphaFoldDB" id="A0A413FDK8"/>
<organism evidence="2 3">
    <name type="scientific">Enterocloster asparagiformis</name>
    <dbReference type="NCBI Taxonomy" id="333367"/>
    <lineage>
        <taxon>Bacteria</taxon>
        <taxon>Bacillati</taxon>
        <taxon>Bacillota</taxon>
        <taxon>Clostridia</taxon>
        <taxon>Lachnospirales</taxon>
        <taxon>Lachnospiraceae</taxon>
        <taxon>Enterocloster</taxon>
    </lineage>
</organism>
<keyword evidence="1" id="KW-0472">Membrane</keyword>
<dbReference type="NCBIfam" id="TIGR02532">
    <property type="entry name" value="IV_pilin_GFxxxE"/>
    <property type="match status" value="1"/>
</dbReference>
<name>A0A413FDK8_9FIRM</name>
<protein>
    <submittedName>
        <fullName evidence="2">Prepilin-type cleavage/methylation domain-containing protein</fullName>
    </submittedName>
</protein>
<feature type="transmembrane region" description="Helical" evidence="1">
    <location>
        <begin position="20"/>
        <end position="44"/>
    </location>
</feature>
<accession>A0A413FDK8</accession>
<gene>
    <name evidence="2" type="ORF">DWV29_15080</name>
</gene>
<proteinExistence type="predicted"/>